<dbReference type="SUPFAM" id="SSF56281">
    <property type="entry name" value="Metallo-hydrolase/oxidoreductase"/>
    <property type="match status" value="1"/>
</dbReference>
<dbReference type="AlphaFoldDB" id="A0A399D632"/>
<keyword evidence="2" id="KW-0378">Hydrolase</keyword>
<dbReference type="InterPro" id="IPR050855">
    <property type="entry name" value="NDM-1-like"/>
</dbReference>
<dbReference type="GO" id="GO:0016787">
    <property type="term" value="F:hydrolase activity"/>
    <property type="evidence" value="ECO:0007669"/>
    <property type="project" value="UniProtKB-KW"/>
</dbReference>
<dbReference type="EMBL" id="QWET01000002">
    <property type="protein sequence ID" value="RIH66668.1"/>
    <property type="molecule type" value="Genomic_DNA"/>
</dbReference>
<comment type="caution">
    <text evidence="2">The sequence shown here is derived from an EMBL/GenBank/DDBJ whole genome shotgun (WGS) entry which is preliminary data.</text>
</comment>
<evidence type="ECO:0000259" key="1">
    <source>
        <dbReference type="SMART" id="SM00849"/>
    </source>
</evidence>
<sequence>MKLNVLKIEKIIDGENKVIFPVLIQNENRNYLVDCGYEETFEELKSELESFGIGINDLTGVIITHDDYDHLGSLKLLKKDNVNLKIYCGEYEKDSVSGITKSERLIQAESTLDDMPTEYKDWSINFIQKLKNVQRVSVDKELVDMEYFERDIIVIHTPGHTKGHISLFYPKTKILIAGDSLVIENEEFNIANPSFTLDIKSAIKSVEKIKGLNPHTIICYHGGIMDRDINNKLTELIDKYKNYTQHFVISNGR</sequence>
<reference evidence="2 3" key="1">
    <citation type="journal article" date="2015" name="Int. J. Syst. Evol. Microbiol.">
        <title>Mariniphaga sediminis sp. nov., isolated from coastal sediment.</title>
        <authorList>
            <person name="Wang F.Q."/>
            <person name="Shen Q.Y."/>
            <person name="Chen G.J."/>
            <person name="Du Z.J."/>
        </authorList>
    </citation>
    <scope>NUCLEOTIDE SEQUENCE [LARGE SCALE GENOMIC DNA]</scope>
    <source>
        <strain evidence="2 3">SY21</strain>
    </source>
</reference>
<name>A0A399D632_9BACT</name>
<dbReference type="Pfam" id="PF00753">
    <property type="entry name" value="Lactamase_B"/>
    <property type="match status" value="1"/>
</dbReference>
<dbReference type="PROSITE" id="PS50896">
    <property type="entry name" value="LISH"/>
    <property type="match status" value="1"/>
</dbReference>
<dbReference type="Gene3D" id="3.60.15.10">
    <property type="entry name" value="Ribonuclease Z/Hydroxyacylglutathione hydrolase-like"/>
    <property type="match status" value="1"/>
</dbReference>
<dbReference type="InterPro" id="IPR006594">
    <property type="entry name" value="LisH"/>
</dbReference>
<accession>A0A399D632</accession>
<dbReference type="RefSeq" id="WP_119348542.1">
    <property type="nucleotide sequence ID" value="NZ_QWET01000002.1"/>
</dbReference>
<keyword evidence="3" id="KW-1185">Reference proteome</keyword>
<organism evidence="2 3">
    <name type="scientific">Mariniphaga sediminis</name>
    <dbReference type="NCBI Taxonomy" id="1628158"/>
    <lineage>
        <taxon>Bacteria</taxon>
        <taxon>Pseudomonadati</taxon>
        <taxon>Bacteroidota</taxon>
        <taxon>Bacteroidia</taxon>
        <taxon>Marinilabiliales</taxon>
        <taxon>Prolixibacteraceae</taxon>
        <taxon>Mariniphaga</taxon>
    </lineage>
</organism>
<dbReference type="OrthoDB" id="9802248at2"/>
<feature type="domain" description="Metallo-beta-lactamase" evidence="1">
    <location>
        <begin position="18"/>
        <end position="221"/>
    </location>
</feature>
<dbReference type="Proteomes" id="UP000266441">
    <property type="component" value="Unassembled WGS sequence"/>
</dbReference>
<evidence type="ECO:0000313" key="3">
    <source>
        <dbReference type="Proteomes" id="UP000266441"/>
    </source>
</evidence>
<dbReference type="SMART" id="SM00849">
    <property type="entry name" value="Lactamase_B"/>
    <property type="match status" value="1"/>
</dbReference>
<evidence type="ECO:0000313" key="2">
    <source>
        <dbReference type="EMBL" id="RIH66668.1"/>
    </source>
</evidence>
<protein>
    <submittedName>
        <fullName evidence="2">MBL fold metallo-hydrolase</fullName>
    </submittedName>
</protein>
<proteinExistence type="predicted"/>
<dbReference type="InterPro" id="IPR036866">
    <property type="entry name" value="RibonucZ/Hydroxyglut_hydro"/>
</dbReference>
<dbReference type="InterPro" id="IPR001279">
    <property type="entry name" value="Metallo-B-lactamas"/>
</dbReference>
<dbReference type="CDD" id="cd07721">
    <property type="entry name" value="yflN-like_MBL-fold"/>
    <property type="match status" value="1"/>
</dbReference>
<dbReference type="PANTHER" id="PTHR42951:SF15">
    <property type="entry name" value="METALLO-BETA-LACTAMASE SUPERFAMILY PROTEIN"/>
    <property type="match status" value="1"/>
</dbReference>
<gene>
    <name evidence="2" type="ORF">D1164_03460</name>
</gene>
<dbReference type="PANTHER" id="PTHR42951">
    <property type="entry name" value="METALLO-BETA-LACTAMASE DOMAIN-CONTAINING"/>
    <property type="match status" value="1"/>
</dbReference>